<reference evidence="1 2" key="1">
    <citation type="submission" date="2018-07" db="EMBL/GenBank/DDBJ databases">
        <title>Lottiidibacillus patelloidae gen. nov., sp. nov., isolated from the intestinal tract of a marine limpet and the reclassification of B. taeanensis BH030017T, B. algicola KMM 3737T and B. hwajinpoensis SW-72T as genus Lottiidibacillus.</title>
        <authorList>
            <person name="Liu R."/>
            <person name="Huang Z."/>
        </authorList>
    </citation>
    <scope>NUCLEOTIDE SEQUENCE [LARGE SCALE GENOMIC DNA]</scope>
    <source>
        <strain evidence="1 2">BH030017</strain>
    </source>
</reference>
<organism evidence="1 2">
    <name type="scientific">Bacillus taeanensis</name>
    <dbReference type="NCBI Taxonomy" id="273032"/>
    <lineage>
        <taxon>Bacteria</taxon>
        <taxon>Bacillati</taxon>
        <taxon>Bacillota</taxon>
        <taxon>Bacilli</taxon>
        <taxon>Bacillales</taxon>
        <taxon>Bacillaceae</taxon>
        <taxon>Bacillus</taxon>
    </lineage>
</organism>
<comment type="caution">
    <text evidence="1">The sequence shown here is derived from an EMBL/GenBank/DDBJ whole genome shotgun (WGS) entry which is preliminary data.</text>
</comment>
<keyword evidence="2" id="KW-1185">Reference proteome</keyword>
<dbReference type="Proteomes" id="UP000253314">
    <property type="component" value="Unassembled WGS sequence"/>
</dbReference>
<dbReference type="EMBL" id="QOCW01000024">
    <property type="protein sequence ID" value="RBW68169.1"/>
    <property type="molecule type" value="Genomic_DNA"/>
</dbReference>
<dbReference type="AlphaFoldDB" id="A0A366XTT5"/>
<proteinExistence type="predicted"/>
<name>A0A366XTT5_9BACI</name>
<dbReference type="RefSeq" id="WP_113807503.1">
    <property type="nucleotide sequence ID" value="NZ_QOCW01000024.1"/>
</dbReference>
<evidence type="ECO:0000313" key="1">
    <source>
        <dbReference type="EMBL" id="RBW68169.1"/>
    </source>
</evidence>
<sequence>MDFFELLLSAFDLGTAVGGGSTSPHKVHIKELKKQEKWFYELYHENEKKFRKMINTHPRIVSYLEDEKNIKLLKNDENERERFIDWLQSEYEKWGQYY</sequence>
<protein>
    <submittedName>
        <fullName evidence="1">Uncharacterized protein</fullName>
    </submittedName>
</protein>
<gene>
    <name evidence="1" type="ORF">DS031_18310</name>
</gene>
<evidence type="ECO:0000313" key="2">
    <source>
        <dbReference type="Proteomes" id="UP000253314"/>
    </source>
</evidence>
<accession>A0A366XTT5</accession>